<evidence type="ECO:0000313" key="3">
    <source>
        <dbReference type="Proteomes" id="UP000249682"/>
    </source>
</evidence>
<protein>
    <submittedName>
        <fullName evidence="2">Uncharacterized protein</fullName>
    </submittedName>
</protein>
<reference evidence="2 3" key="1">
    <citation type="submission" date="2018-05" db="EMBL/GenBank/DDBJ databases">
        <title>Evolution of small genomes with special reference to Mycobacterium leprae.</title>
        <authorList>
            <person name="Mohanty P.S."/>
            <person name="Bansal A.K."/>
            <person name="Gupta U.D."/>
            <person name="Naaz F."/>
            <person name="Dwivedi V.D."/>
            <person name="Singh H."/>
            <person name="Gupta G."/>
            <person name="Sharma S."/>
            <person name="Arora M."/>
        </authorList>
    </citation>
    <scope>NUCLEOTIDE SEQUENCE [LARGE SCALE GENOMIC DNA]</scope>
    <source>
        <strain evidence="2 3">MRHRU-235-G</strain>
    </source>
</reference>
<dbReference type="AlphaFoldDB" id="A0AAD0P8Z2"/>
<evidence type="ECO:0000313" key="2">
    <source>
        <dbReference type="EMBL" id="AWV48834.1"/>
    </source>
</evidence>
<accession>A0AAD0P8Z2</accession>
<dbReference type="Proteomes" id="UP000249682">
    <property type="component" value="Chromosome"/>
</dbReference>
<gene>
    <name evidence="2" type="ORF">DIJ64_14435</name>
</gene>
<evidence type="ECO:0000256" key="1">
    <source>
        <dbReference type="SAM" id="MobiDB-lite"/>
    </source>
</evidence>
<organism evidence="2 3">
    <name type="scientific">Mycobacterium leprae</name>
    <dbReference type="NCBI Taxonomy" id="1769"/>
    <lineage>
        <taxon>Bacteria</taxon>
        <taxon>Bacillati</taxon>
        <taxon>Actinomycetota</taxon>
        <taxon>Actinomycetes</taxon>
        <taxon>Mycobacteriales</taxon>
        <taxon>Mycobacteriaceae</taxon>
        <taxon>Mycobacterium</taxon>
    </lineage>
</organism>
<proteinExistence type="predicted"/>
<dbReference type="EMBL" id="CP029543">
    <property type="protein sequence ID" value="AWV48834.1"/>
    <property type="molecule type" value="Genomic_DNA"/>
</dbReference>
<feature type="region of interest" description="Disordered" evidence="1">
    <location>
        <begin position="1"/>
        <end position="20"/>
    </location>
</feature>
<feature type="compositionally biased region" description="Polar residues" evidence="1">
    <location>
        <begin position="1"/>
        <end position="16"/>
    </location>
</feature>
<sequence length="50" mass="5970">MSFHENQGLMTATRTADGQHRFSRQMLRRLAFTRAVRNVDFAPRPRLWTH</sequence>
<name>A0AAD0P8Z2_MYCLR</name>